<evidence type="ECO:0000313" key="4">
    <source>
        <dbReference type="Proteomes" id="UP001589734"/>
    </source>
</evidence>
<dbReference type="PROSITE" id="PS51257">
    <property type="entry name" value="PROKAR_LIPOPROTEIN"/>
    <property type="match status" value="1"/>
</dbReference>
<dbReference type="RefSeq" id="WP_379683168.1">
    <property type="nucleotide sequence ID" value="NZ_JBHLYW010000003.1"/>
</dbReference>
<proteinExistence type="predicted"/>
<dbReference type="InterPro" id="IPR045497">
    <property type="entry name" value="DUF6438"/>
</dbReference>
<comment type="caution">
    <text evidence="3">The sequence shown here is derived from an EMBL/GenBank/DDBJ whole genome shotgun (WGS) entry which is preliminary data.</text>
</comment>
<keyword evidence="1" id="KW-0732">Signal</keyword>
<evidence type="ECO:0000259" key="2">
    <source>
        <dbReference type="Pfam" id="PF20033"/>
    </source>
</evidence>
<gene>
    <name evidence="3" type="ORF">ACFFLS_03630</name>
</gene>
<dbReference type="EMBL" id="JBHLYW010000003">
    <property type="protein sequence ID" value="MFC0076117.1"/>
    <property type="molecule type" value="Genomic_DNA"/>
</dbReference>
<evidence type="ECO:0000313" key="3">
    <source>
        <dbReference type="EMBL" id="MFC0076117.1"/>
    </source>
</evidence>
<organism evidence="3 4">
    <name type="scientific">Flavobacterium procerum</name>
    <dbReference type="NCBI Taxonomy" id="1455569"/>
    <lineage>
        <taxon>Bacteria</taxon>
        <taxon>Pseudomonadati</taxon>
        <taxon>Bacteroidota</taxon>
        <taxon>Flavobacteriia</taxon>
        <taxon>Flavobacteriales</taxon>
        <taxon>Flavobacteriaceae</taxon>
        <taxon>Flavobacterium</taxon>
    </lineage>
</organism>
<accession>A0ABV6BKZ5</accession>
<protein>
    <submittedName>
        <fullName evidence="3">DUF6438 domain-containing protein</fullName>
    </submittedName>
</protein>
<keyword evidence="4" id="KW-1185">Reference proteome</keyword>
<feature type="domain" description="DUF6438" evidence="2">
    <location>
        <begin position="162"/>
        <end position="274"/>
    </location>
</feature>
<sequence>MKSKKMLPLLSLFLVLFSCTTKNEEFKKNILGEWKFIKFVDTKTAVSNNGKLLRLPAQPSFELSTQGYVFSEKDSCEVKMGYFKRVDSEEWEKRRTFYLGNKTKYEIKDDSLKILNLSTKKWVKQKIYSISEDTLTFQFSDSTFAKFAKIRYKPDPKESYDHIMVSSSGCYGICPIMDIRLDKNGDVLYYGNRYNTQNGIFKSKISVAQYKSIENSFKKADLKNLKNAYSADISDQEEVTITFVKDNKIVKSISDYGREAPMEFTWAYTPVRFLYQQLKLKPEKFETPLLSLSGFSFTKGKMELYLTKSESFYLLTELQKPKTSNSTFENEYKIEFWNDKNKKEVIFTDGRFYKIKGITFDLGYNLLIENNLESKFTKSPN</sequence>
<reference evidence="3 4" key="1">
    <citation type="submission" date="2024-09" db="EMBL/GenBank/DDBJ databases">
        <authorList>
            <person name="Sun Q."/>
            <person name="Mori K."/>
        </authorList>
    </citation>
    <scope>NUCLEOTIDE SEQUENCE [LARGE SCALE GENOMIC DNA]</scope>
    <source>
        <strain evidence="3 4">CGMCC 1.12926</strain>
    </source>
</reference>
<dbReference type="Pfam" id="PF20033">
    <property type="entry name" value="DUF6438"/>
    <property type="match status" value="1"/>
</dbReference>
<dbReference type="Proteomes" id="UP001589734">
    <property type="component" value="Unassembled WGS sequence"/>
</dbReference>
<feature type="signal peptide" evidence="1">
    <location>
        <begin position="1"/>
        <end position="23"/>
    </location>
</feature>
<feature type="chain" id="PRO_5046673237" evidence="1">
    <location>
        <begin position="24"/>
        <end position="381"/>
    </location>
</feature>
<name>A0ABV6BKZ5_9FLAO</name>
<evidence type="ECO:0000256" key="1">
    <source>
        <dbReference type="SAM" id="SignalP"/>
    </source>
</evidence>